<keyword evidence="5" id="KW-1185">Reference proteome</keyword>
<evidence type="ECO:0000256" key="1">
    <source>
        <dbReference type="ARBA" id="ARBA00004196"/>
    </source>
</evidence>
<name>A0A7W5BC25_9BURK</name>
<evidence type="ECO:0000313" key="4">
    <source>
        <dbReference type="EMBL" id="MBB3119565.1"/>
    </source>
</evidence>
<evidence type="ECO:0000259" key="3">
    <source>
        <dbReference type="Pfam" id="PF07940"/>
    </source>
</evidence>
<dbReference type="Gene3D" id="1.50.10.100">
    <property type="entry name" value="Chondroitin AC/alginate lyase"/>
    <property type="match status" value="1"/>
</dbReference>
<dbReference type="Proteomes" id="UP000541535">
    <property type="component" value="Unassembled WGS sequence"/>
</dbReference>
<dbReference type="InterPro" id="IPR008929">
    <property type="entry name" value="Chondroitin_lyas"/>
</dbReference>
<reference evidence="4 5" key="1">
    <citation type="submission" date="2020-08" db="EMBL/GenBank/DDBJ databases">
        <title>Genomic Encyclopedia of Type Strains, Phase III (KMG-III): the genomes of soil and plant-associated and newly described type strains.</title>
        <authorList>
            <person name="Whitman W."/>
        </authorList>
    </citation>
    <scope>NUCLEOTIDE SEQUENCE [LARGE SCALE GENOMIC DNA]</scope>
    <source>
        <strain evidence="4 5">CECT 8897</strain>
    </source>
</reference>
<feature type="signal peptide" evidence="2">
    <location>
        <begin position="1"/>
        <end position="25"/>
    </location>
</feature>
<dbReference type="GO" id="GO:0030313">
    <property type="term" value="C:cell envelope"/>
    <property type="evidence" value="ECO:0007669"/>
    <property type="project" value="UniProtKB-SubCell"/>
</dbReference>
<feature type="chain" id="PRO_5031011383" description="Heparinase II/III-like C-terminal domain-containing protein" evidence="2">
    <location>
        <begin position="26"/>
        <end position="1021"/>
    </location>
</feature>
<proteinExistence type="predicted"/>
<organism evidence="4 5">
    <name type="scientific">Pseudoduganella violacea</name>
    <dbReference type="NCBI Taxonomy" id="1715466"/>
    <lineage>
        <taxon>Bacteria</taxon>
        <taxon>Pseudomonadati</taxon>
        <taxon>Pseudomonadota</taxon>
        <taxon>Betaproteobacteria</taxon>
        <taxon>Burkholderiales</taxon>
        <taxon>Oxalobacteraceae</taxon>
        <taxon>Telluria group</taxon>
        <taxon>Pseudoduganella</taxon>
    </lineage>
</organism>
<dbReference type="Pfam" id="PF07940">
    <property type="entry name" value="Hepar_II_III_C"/>
    <property type="match status" value="1"/>
</dbReference>
<gene>
    <name evidence="4" type="ORF">FHS03_002617</name>
</gene>
<dbReference type="AlphaFoldDB" id="A0A7W5BC25"/>
<dbReference type="RefSeq" id="WP_183441382.1">
    <property type="nucleotide sequence ID" value="NZ_JACHXD010000006.1"/>
</dbReference>
<dbReference type="InterPro" id="IPR012480">
    <property type="entry name" value="Hepar_II_III_C"/>
</dbReference>
<protein>
    <recommendedName>
        <fullName evidence="3">Heparinase II/III-like C-terminal domain-containing protein</fullName>
    </recommendedName>
</protein>
<sequence length="1021" mass="110507">MVLKSLCRAMAAAFLGGLLAVPALAQMPGPVKTEHPRLLASQSDIQQLRDSIMQGEFPSEGGSITVTFTSQLIKPADDAYAILFGAYEGPGGDRLFIRHVESASEATARFQAGMIRANGTAIGAMSFAAKPDANGNITVVFKWNKAAGTASASQNGNLLFSVSNNADVKAWSPKRNNFLFGPRIGEQIKFVEVQDAQGKSVHQASGIDYDLHGSLTSLYITADKMPGWLAACSSTDLTGAGVCNVATAGRNVLIETAKNLSLAYKLSDNPNHLTAAKAYADRVLKAPVSNGGEWSMSSRVGALGVLYDWLYLDLGPQAVAGDAARRSYNQVFADTIKATVASSVPEKDNLVDSTCGHGNTFSASRFDCEVEPVYENWSPASGKPSISALYLTGHNMSAVSGMAMGLLAIADTHTEVLPMLNTAYKHFQYGFVRAREQVSVDGGNHVGYGYNASGEVAERLHIWRKALATDSATEVLKADWLPKMIYPFIYGQRHDNTFPARGDVFTFNAGFGNLAALALSAAALGNDPVAMGYYQNQIKPVRQRSERIPLLWERMLYPATVAPAGVESLELARHFRTAGFVTMRDSWDFAQAAMLDFKSTSFISENHHHMDQNSFSLNYKAPLLLDAGQYDEYNTPHWWNYYTRTVAHNSILVFDKTEVFKSDKDALLSNDGGQSLGGRSRYPTLEQLKEGQSHWLQGVTAFENGDSYSYTAGNASRAYSANKLEQENGFLRHVLFLRDPARRYDAAKAKPIILVFDSVRTKNGLAATSLLQAANKPASNAGEADEGNGRTALAFADSAERRTTIRNGGGMVTVETLLPEQARVVRVGLNANESGQCRQAPLKDETAPVFSNDCRYLVQYPVGNGQFAWYNYPNDPSKVNVQKADAGGWRLEISPLTAPAAGQAQYFLNVLNVADNDGQSGPVNRSVARRLNRVNEATEAVLIQDRLMVLFNRGVAPVGAYGWTSASGYSEILATGLKKNAAYVCRRQSKDGVYVYKVEESADSAARNSSGEGVLSCTAQG</sequence>
<keyword evidence="2" id="KW-0732">Signal</keyword>
<accession>A0A7W5BC25</accession>
<dbReference type="Gene3D" id="2.70.98.70">
    <property type="match status" value="1"/>
</dbReference>
<feature type="domain" description="Heparinase II/III-like C-terminal" evidence="3">
    <location>
        <begin position="572"/>
        <end position="659"/>
    </location>
</feature>
<dbReference type="GO" id="GO:0016829">
    <property type="term" value="F:lyase activity"/>
    <property type="evidence" value="ECO:0007669"/>
    <property type="project" value="InterPro"/>
</dbReference>
<dbReference type="EMBL" id="JACHXD010000006">
    <property type="protein sequence ID" value="MBB3119565.1"/>
    <property type="molecule type" value="Genomic_DNA"/>
</dbReference>
<evidence type="ECO:0000256" key="2">
    <source>
        <dbReference type="SAM" id="SignalP"/>
    </source>
</evidence>
<evidence type="ECO:0000313" key="5">
    <source>
        <dbReference type="Proteomes" id="UP000541535"/>
    </source>
</evidence>
<comment type="subcellular location">
    <subcellularLocation>
        <location evidence="1">Cell envelope</location>
    </subcellularLocation>
</comment>
<comment type="caution">
    <text evidence="4">The sequence shown here is derived from an EMBL/GenBank/DDBJ whole genome shotgun (WGS) entry which is preliminary data.</text>
</comment>